<evidence type="ECO:0000313" key="7">
    <source>
        <dbReference type="Proteomes" id="UP000693892"/>
    </source>
</evidence>
<feature type="domain" description="Glutamate-ammonia ligase adenylyltransferase repeated" evidence="4">
    <location>
        <begin position="609"/>
        <end position="852"/>
    </location>
</feature>
<comment type="caution">
    <text evidence="6">The sequence shown here is derived from an EMBL/GenBank/DDBJ whole genome shotgun (WGS) entry which is preliminary data.</text>
</comment>
<protein>
    <submittedName>
        <fullName evidence="6">Bifunctional glutamine synthetase adenylyltransferase/adenylyl-removing enzyme</fullName>
        <ecNumber evidence="6">2.7.7.42</ecNumber>
    </submittedName>
</protein>
<keyword evidence="6" id="KW-0548">Nucleotidyltransferase</keyword>
<evidence type="ECO:0000259" key="4">
    <source>
        <dbReference type="Pfam" id="PF03710"/>
    </source>
</evidence>
<dbReference type="PANTHER" id="PTHR30621:SF0">
    <property type="entry name" value="BIFUNCTIONAL GLUTAMINE SYNTHETASE ADENYLYLTRANSFERASE_ADENYLYL-REMOVING ENZYME"/>
    <property type="match status" value="1"/>
</dbReference>
<evidence type="ECO:0000259" key="5">
    <source>
        <dbReference type="Pfam" id="PF08335"/>
    </source>
</evidence>
<dbReference type="GO" id="GO:0005829">
    <property type="term" value="C:cytosol"/>
    <property type="evidence" value="ECO:0007669"/>
    <property type="project" value="TreeGrafter"/>
</dbReference>
<proteinExistence type="predicted"/>
<accession>A0A916JYJ8</accession>
<feature type="domain" description="PII-uridylyltransferase/Glutamine-synthetase adenylyltransferase" evidence="5">
    <location>
        <begin position="876"/>
        <end position="1014"/>
    </location>
</feature>
<evidence type="ECO:0000313" key="6">
    <source>
        <dbReference type="EMBL" id="CAG7610966.1"/>
    </source>
</evidence>
<feature type="domain" description="Glutamate-ammonia ligase adenylyltransferase repeated" evidence="4">
    <location>
        <begin position="180"/>
        <end position="342"/>
    </location>
</feature>
<dbReference type="InterPro" id="IPR013546">
    <property type="entry name" value="PII_UdlTrfase/GS_AdlTrfase"/>
</dbReference>
<dbReference type="Pfam" id="PF08335">
    <property type="entry name" value="GlnD_UR_UTase"/>
    <property type="match status" value="2"/>
</dbReference>
<dbReference type="Pfam" id="PF03710">
    <property type="entry name" value="GlnE"/>
    <property type="match status" value="2"/>
</dbReference>
<dbReference type="AlphaFoldDB" id="A0A916JYJ8"/>
<dbReference type="PANTHER" id="PTHR30621">
    <property type="entry name" value="GLUTAMINE SYNTHETASE ADENYLYLTRANSFERASE"/>
    <property type="match status" value="1"/>
</dbReference>
<organism evidence="6 7">
    <name type="scientific">Leucobacter soli</name>
    <dbReference type="NCBI Taxonomy" id="2812850"/>
    <lineage>
        <taxon>Bacteria</taxon>
        <taxon>Bacillati</taxon>
        <taxon>Actinomycetota</taxon>
        <taxon>Actinomycetes</taxon>
        <taxon>Micrococcales</taxon>
        <taxon>Microbacteriaceae</taxon>
        <taxon>Leucobacter</taxon>
    </lineage>
</organism>
<dbReference type="CDD" id="cd05401">
    <property type="entry name" value="NT_GlnE_GlnD_like"/>
    <property type="match status" value="2"/>
</dbReference>
<gene>
    <name evidence="6" type="primary">glnE</name>
    <name evidence="6" type="ORF">LEUCIP111803_01376</name>
</gene>
<keyword evidence="2" id="KW-0547">Nucleotide-binding</keyword>
<dbReference type="GO" id="GO:0005524">
    <property type="term" value="F:ATP binding"/>
    <property type="evidence" value="ECO:0007669"/>
    <property type="project" value="UniProtKB-KW"/>
</dbReference>
<evidence type="ECO:0000256" key="1">
    <source>
        <dbReference type="ARBA" id="ARBA00022679"/>
    </source>
</evidence>
<keyword evidence="1 6" id="KW-0808">Transferase</keyword>
<dbReference type="GO" id="GO:0000820">
    <property type="term" value="P:regulation of glutamine family amino acid metabolic process"/>
    <property type="evidence" value="ECO:0007669"/>
    <property type="project" value="TreeGrafter"/>
</dbReference>
<dbReference type="NCBIfam" id="NF010707">
    <property type="entry name" value="PRK14109.1"/>
    <property type="match status" value="1"/>
</dbReference>
<feature type="domain" description="PII-uridylyltransferase/Glutamine-synthetase adenylyltransferase" evidence="5">
    <location>
        <begin position="365"/>
        <end position="503"/>
    </location>
</feature>
<name>A0A916JYJ8_9MICO</name>
<reference evidence="6" key="1">
    <citation type="submission" date="2021-06" db="EMBL/GenBank/DDBJ databases">
        <authorList>
            <person name="Criscuolo A."/>
        </authorList>
    </citation>
    <scope>NUCLEOTIDE SEQUENCE</scope>
    <source>
        <strain evidence="6">CIP111803</strain>
    </source>
</reference>
<sequence>MSTDSRRQPLGVFARAGFQDLGAAREGIEALAAARGRPPEELLEAFEAAADPDTALVRIAALGEVHPEPLRGLGDDEFRRLCRLIGASPALGVFFARRRERLGEILRVGGRVLGPAEAAEELLAAVGASASAGGTGADAHGRAPVAGTVGDPGWNALRVRYRELLAELMLHDLEAGGPESFDTVSAALSDLASGALEAALALARGALVAGTSGAPVPVEHVAATRLSVIAMGKCGARELNVVSDVDVIFVAEPADDSLDADTALRVATRLAAELMRAIHDPALEPPLWQVDPNLRPEGRQGPLVRTLGSMLSYYERWAKTWEFQALLKARPVAGDLELGGAFVEATRPLVWASSGREDFVGSVQRMRERVTEHISEDQREIELKLGPGGLRDIEFSVQLLQLVHGQYDDRLHLRGTLESLAALVEGGYVARGDGDRLAADYRWLRTLEHRLQLRELRRTALMPLEDEPLRVLARASGLAATGSGLVEAWRGVKREVRELHLKVFYAPLLSAVAALPGEELILGSDQARARLHSIGFRDPEGAIRHLAALTKGTSRNARIQRNLLPVLLQWLAEGTDPDYGLLAFRRVSEANRSTPWYLRLLRDGSEAAERLTHVLSNSRFAAELLESVPEAVAWLERDELLRPVPLEALLDEMRSLASRREHIEAAAEALRTVHRREVLRLALGRLVGVNDDAGVAAGLDAAHTALLDGLLLAIRDAASHASPAADAATAAEPPVELALIGMGRYGGRELGFASDVDLLAVYRVSAEATPEHTAAARKSAERLIAELRRLVSDPRFTVDLDFDLRPEGKNGPIVRSLDAYRAYYERWSLTWEAQALLRARPVAGDAALGADFVALADEIRYPTTFDEADVREVRRIKARVEAERLPRGADPKRHLKLGPGGISDVEWLVQLLQLQRGAFHPALRTSSTLDALEGAVTAGLLSEEDRSRLEASWVLASRIRSAAKLWSGRIDDTLPVDRLELEGIAGVLGLPHGRTTELEERWLSTARRARAVFEREFFGYSDRPATFPLILPGGS</sequence>
<dbReference type="EMBL" id="CAJVAP010000013">
    <property type="protein sequence ID" value="CAG7610966.1"/>
    <property type="molecule type" value="Genomic_DNA"/>
</dbReference>
<dbReference type="InterPro" id="IPR005190">
    <property type="entry name" value="GlnE_rpt_dom"/>
</dbReference>
<evidence type="ECO:0000256" key="3">
    <source>
        <dbReference type="ARBA" id="ARBA00022840"/>
    </source>
</evidence>
<dbReference type="EC" id="2.7.7.42" evidence="6"/>
<dbReference type="Proteomes" id="UP000693892">
    <property type="component" value="Unassembled WGS sequence"/>
</dbReference>
<dbReference type="InterPro" id="IPR023057">
    <property type="entry name" value="GlnE"/>
</dbReference>
<keyword evidence="7" id="KW-1185">Reference proteome</keyword>
<keyword evidence="3" id="KW-0067">ATP-binding</keyword>
<dbReference type="RefSeq" id="WP_218114993.1">
    <property type="nucleotide sequence ID" value="NZ_CAJVAP010000013.1"/>
</dbReference>
<dbReference type="GO" id="GO:0008882">
    <property type="term" value="F:[glutamate-ammonia-ligase] adenylyltransferase activity"/>
    <property type="evidence" value="ECO:0007669"/>
    <property type="project" value="UniProtKB-EC"/>
</dbReference>
<evidence type="ECO:0000256" key="2">
    <source>
        <dbReference type="ARBA" id="ARBA00022741"/>
    </source>
</evidence>